<dbReference type="PANTHER" id="PTHR23065:SF54">
    <property type="entry name" value="SUPPRESSOR OF YEAST PROFILIN DELETION"/>
    <property type="match status" value="1"/>
</dbReference>
<dbReference type="InterPro" id="IPR018808">
    <property type="entry name" value="Muniscin_C"/>
</dbReference>
<dbReference type="SUPFAM" id="SSF103657">
    <property type="entry name" value="BAR/IMD domain-like"/>
    <property type="match status" value="1"/>
</dbReference>
<dbReference type="FunFam" id="1.20.1270.60:FF:000102">
    <property type="entry name" value="WGS project CABT00000000 data, contig 2.23"/>
    <property type="match status" value="1"/>
</dbReference>
<dbReference type="GO" id="GO:0030139">
    <property type="term" value="C:endocytic vesicle"/>
    <property type="evidence" value="ECO:0007669"/>
    <property type="project" value="TreeGrafter"/>
</dbReference>
<gene>
    <name evidence="5" type="ORF">EV356DRAFT_574274</name>
</gene>
<keyword evidence="2" id="KW-0175">Coiled coil</keyword>
<dbReference type="CDD" id="cd09264">
    <property type="entry name" value="AP_Syp1_MHD"/>
    <property type="match status" value="1"/>
</dbReference>
<feature type="compositionally biased region" description="Polar residues" evidence="3">
    <location>
        <begin position="537"/>
        <end position="546"/>
    </location>
</feature>
<feature type="compositionally biased region" description="Polar residues" evidence="3">
    <location>
        <begin position="592"/>
        <end position="602"/>
    </location>
</feature>
<feature type="compositionally biased region" description="Polar residues" evidence="3">
    <location>
        <begin position="275"/>
        <end position="299"/>
    </location>
</feature>
<dbReference type="EMBL" id="ML991780">
    <property type="protein sequence ID" value="KAF2237493.1"/>
    <property type="molecule type" value="Genomic_DNA"/>
</dbReference>
<dbReference type="Pfam" id="PF10291">
    <property type="entry name" value="muHD"/>
    <property type="match status" value="1"/>
</dbReference>
<dbReference type="InterPro" id="IPR049609">
    <property type="entry name" value="Syp1-like_MHD"/>
</dbReference>
<dbReference type="SMART" id="SM00055">
    <property type="entry name" value="FCH"/>
    <property type="match status" value="1"/>
</dbReference>
<feature type="compositionally biased region" description="Pro residues" evidence="3">
    <location>
        <begin position="572"/>
        <end position="581"/>
    </location>
</feature>
<dbReference type="Proteomes" id="UP000800092">
    <property type="component" value="Unassembled WGS sequence"/>
</dbReference>
<feature type="region of interest" description="Disordered" evidence="3">
    <location>
        <begin position="238"/>
        <end position="467"/>
    </location>
</feature>
<dbReference type="CDD" id="cd07650">
    <property type="entry name" value="F-BAR_Syp1p_like"/>
    <property type="match status" value="1"/>
</dbReference>
<feature type="compositionally biased region" description="Basic and acidic residues" evidence="3">
    <location>
        <begin position="429"/>
        <end position="438"/>
    </location>
</feature>
<feature type="region of interest" description="Disordered" evidence="3">
    <location>
        <begin position="954"/>
        <end position="979"/>
    </location>
</feature>
<feature type="compositionally biased region" description="Low complexity" evidence="3">
    <location>
        <begin position="448"/>
        <end position="467"/>
    </location>
</feature>
<dbReference type="OrthoDB" id="331602at2759"/>
<dbReference type="Pfam" id="PF00611">
    <property type="entry name" value="FCH"/>
    <property type="match status" value="1"/>
</dbReference>
<feature type="compositionally biased region" description="Pro residues" evidence="3">
    <location>
        <begin position="612"/>
        <end position="621"/>
    </location>
</feature>
<feature type="compositionally biased region" description="Polar residues" evidence="3">
    <location>
        <begin position="388"/>
        <end position="428"/>
    </location>
</feature>
<sequence length="992" mass="106455">MELSRQEYPAMLENLQPAQAVDTLNDRVKHVGRLNLEIADWLKERRRVEEAYASGLRRLSRLTPPGESSDLGIFAGPWQRIVSATETLSDSHQTLAQRIEADVERPLRDFQTSNRELQQMSTIQGNLGSIAKELDAAQKKSDKLNSQGQKASAQKVANAAQEADSARLQWDSQAPFVFESLQQVDESRLNHLRDVLTQFQTHEVDHVERVRQSTENCLNGILSIETADEIKTWALRTTRGQPRIERTRSRPSTTGSVVPTASTAPPVPPIPQETLAPTASTGNDDGSSRSGSIQEQKTPSRLKGLRRFGTVLNRSKRNSMMPLGHESQSPERKEKSRSPFSSLGGRSRSKQQTSSSLAPTQEEPVSNRAQSSLQEEDTLPPQSEEVETTTAGINGTAGESQGQPSFNDGASASAINQLQEPLQPSNKAQENEPQKDAEGFTVPPAHFDAISQAQQEAAASDEAPASQFKVDIRNAPIQEEGGDAALANVANTLRASTFPMKKPGTVRGRRDRSDVRNTMFIPDSQSLTIPGLGGETPVQTSTSLPSSPRLVPPTENVTAEAAKLASPSQEFEPPPGPPPAFGTPADIAQAFGPSTDTASSFGSPADTAQAFEPPPGPPPSHTPKDSTASLESAPSIAARATTAPVLGSSTPLSLPRLGHRTGMLGDDHAASDTQSIRSQRSALSSRSATVKHPELLSPGLNSSIVETVNVWFENNSINKAVVIGELALAYNPTDLSAPAQFGSETIRLENFPVLEKVAPNPTFIENIPEKPGEYTVNLSSITKTSVAFKYQLHLDDTDPGTHAPLLLTPAWKCEATQTSVILSYSLNPAFLAHATDTDRDTETGADTTEAKPKTVSLSNVVMIIHLEPGTKPTSCQSKPVGTFSREKSLIYWRLGDVTLAADAAPQKLLARFAMDGVEGKPGHVEARWEVGGAAASAVGSGLSVTRFEQGMAKEEDPFADEEGTTAGPATPRGNWKEVEGARKLMSGTYQAV</sequence>
<dbReference type="Gene3D" id="1.20.1270.60">
    <property type="entry name" value="Arfaptin homology (AH) domain/BAR domain"/>
    <property type="match status" value="1"/>
</dbReference>
<evidence type="ECO:0000256" key="3">
    <source>
        <dbReference type="SAM" id="MobiDB-lite"/>
    </source>
</evidence>
<evidence type="ECO:0000259" key="4">
    <source>
        <dbReference type="PROSITE" id="PS51072"/>
    </source>
</evidence>
<reference evidence="5" key="1">
    <citation type="journal article" date="2020" name="Stud. Mycol.">
        <title>101 Dothideomycetes genomes: a test case for predicting lifestyles and emergence of pathogens.</title>
        <authorList>
            <person name="Haridas S."/>
            <person name="Albert R."/>
            <person name="Binder M."/>
            <person name="Bloem J."/>
            <person name="Labutti K."/>
            <person name="Salamov A."/>
            <person name="Andreopoulos B."/>
            <person name="Baker S."/>
            <person name="Barry K."/>
            <person name="Bills G."/>
            <person name="Bluhm B."/>
            <person name="Cannon C."/>
            <person name="Castanera R."/>
            <person name="Culley D."/>
            <person name="Daum C."/>
            <person name="Ezra D."/>
            <person name="Gonzalez J."/>
            <person name="Henrissat B."/>
            <person name="Kuo A."/>
            <person name="Liang C."/>
            <person name="Lipzen A."/>
            <person name="Lutzoni F."/>
            <person name="Magnuson J."/>
            <person name="Mondo S."/>
            <person name="Nolan M."/>
            <person name="Ohm R."/>
            <person name="Pangilinan J."/>
            <person name="Park H.-J."/>
            <person name="Ramirez L."/>
            <person name="Alfaro M."/>
            <person name="Sun H."/>
            <person name="Tritt A."/>
            <person name="Yoshinaga Y."/>
            <person name="Zwiers L.-H."/>
            <person name="Turgeon B."/>
            <person name="Goodwin S."/>
            <person name="Spatafora J."/>
            <person name="Crous P."/>
            <person name="Grigoriev I."/>
        </authorList>
    </citation>
    <scope>NUCLEOTIDE SEQUENCE</scope>
    <source>
        <strain evidence="5">Tuck. ex Michener</strain>
    </source>
</reference>
<accession>A0A6A6HIY8</accession>
<dbReference type="InterPro" id="IPR001060">
    <property type="entry name" value="FCH_dom"/>
</dbReference>
<organism evidence="5 6">
    <name type="scientific">Viridothelium virens</name>
    <name type="common">Speckled blister lichen</name>
    <name type="synonym">Trypethelium virens</name>
    <dbReference type="NCBI Taxonomy" id="1048519"/>
    <lineage>
        <taxon>Eukaryota</taxon>
        <taxon>Fungi</taxon>
        <taxon>Dikarya</taxon>
        <taxon>Ascomycota</taxon>
        <taxon>Pezizomycotina</taxon>
        <taxon>Dothideomycetes</taxon>
        <taxon>Dothideomycetes incertae sedis</taxon>
        <taxon>Trypetheliales</taxon>
        <taxon>Trypetheliaceae</taxon>
        <taxon>Viridothelium</taxon>
    </lineage>
</organism>
<name>A0A6A6HIY8_VIRVR</name>
<dbReference type="GO" id="GO:0032153">
    <property type="term" value="C:cell division site"/>
    <property type="evidence" value="ECO:0007669"/>
    <property type="project" value="TreeGrafter"/>
</dbReference>
<dbReference type="AlphaFoldDB" id="A0A6A6HIY8"/>
<dbReference type="PANTHER" id="PTHR23065">
    <property type="entry name" value="PROLINE-SERINE-THREONINE PHOSPHATASE INTERACTING PROTEIN 1"/>
    <property type="match status" value="1"/>
</dbReference>
<feature type="compositionally biased region" description="Polar residues" evidence="3">
    <location>
        <begin position="350"/>
        <end position="373"/>
    </location>
</feature>
<feature type="compositionally biased region" description="Low complexity" evidence="3">
    <location>
        <begin position="674"/>
        <end position="688"/>
    </location>
</feature>
<dbReference type="InterPro" id="IPR027267">
    <property type="entry name" value="AH/BAR_dom_sf"/>
</dbReference>
<keyword evidence="6" id="KW-1185">Reference proteome</keyword>
<feature type="compositionally biased region" description="Basic and acidic residues" evidence="3">
    <location>
        <begin position="328"/>
        <end position="337"/>
    </location>
</feature>
<feature type="coiled-coil region" evidence="2">
    <location>
        <begin position="127"/>
        <end position="154"/>
    </location>
</feature>
<evidence type="ECO:0000313" key="6">
    <source>
        <dbReference type="Proteomes" id="UP000800092"/>
    </source>
</evidence>
<feature type="domain" description="MHD" evidence="4">
    <location>
        <begin position="697"/>
        <end position="979"/>
    </location>
</feature>
<dbReference type="GO" id="GO:0005886">
    <property type="term" value="C:plasma membrane"/>
    <property type="evidence" value="ECO:0007669"/>
    <property type="project" value="TreeGrafter"/>
</dbReference>
<feature type="region of interest" description="Disordered" evidence="3">
    <location>
        <begin position="498"/>
        <end position="690"/>
    </location>
</feature>
<proteinExistence type="predicted"/>
<evidence type="ECO:0000256" key="1">
    <source>
        <dbReference type="ARBA" id="ARBA00022583"/>
    </source>
</evidence>
<evidence type="ECO:0000313" key="5">
    <source>
        <dbReference type="EMBL" id="KAF2237493.1"/>
    </source>
</evidence>
<keyword evidence="1" id="KW-0254">Endocytosis</keyword>
<dbReference type="GO" id="GO:0032185">
    <property type="term" value="P:septin cytoskeleton organization"/>
    <property type="evidence" value="ECO:0007669"/>
    <property type="project" value="TreeGrafter"/>
</dbReference>
<dbReference type="PROSITE" id="PS51072">
    <property type="entry name" value="MHD"/>
    <property type="match status" value="1"/>
</dbReference>
<protein>
    <recommendedName>
        <fullName evidence="4">MHD domain-containing protein</fullName>
    </recommendedName>
</protein>
<dbReference type="InterPro" id="IPR028565">
    <property type="entry name" value="MHD"/>
</dbReference>
<evidence type="ECO:0000256" key="2">
    <source>
        <dbReference type="SAM" id="Coils"/>
    </source>
</evidence>
<dbReference type="GO" id="GO:0006897">
    <property type="term" value="P:endocytosis"/>
    <property type="evidence" value="ECO:0007669"/>
    <property type="project" value="UniProtKB-KW"/>
</dbReference>